<feature type="domain" description="Bacterial bifunctional deaminase-reductase C-terminal" evidence="4">
    <location>
        <begin position="42"/>
        <end position="227"/>
    </location>
</feature>
<proteinExistence type="predicted"/>
<evidence type="ECO:0000256" key="1">
    <source>
        <dbReference type="ARBA" id="ARBA00005104"/>
    </source>
</evidence>
<keyword evidence="2" id="KW-0521">NADP</keyword>
<dbReference type="InterPro" id="IPR050765">
    <property type="entry name" value="Riboflavin_Biosynth_HTPR"/>
</dbReference>
<dbReference type="EMBL" id="QYRT01000011">
    <property type="protein sequence ID" value="TIH37666.1"/>
    <property type="molecule type" value="Genomic_DNA"/>
</dbReference>
<keyword evidence="6" id="KW-1185">Reference proteome</keyword>
<sequence>MSELPSDITQLLPVRSVGVPDALTDAELLTLYSTADPSLTLVRANFIASVDGSATAAGLSGRLGAPADKRVFDLLRQLADVVVVGAGTVRGEGYGAMLLGDAAAAWRVARHRPAHPVFAVVSASLSLDPASDVFTKAPVRPLVLTSSSADPARRQALEAVADVVSCGEQRVEPLRLVAELRRRGLTQIHCEGGPSLLGDLIAADVLDELCLTVSPTLEGGAGPRITRAPAGPPLDLRALTLDHLLLSGSMLLSKYSRAR</sequence>
<keyword evidence="3" id="KW-0560">Oxidoreductase</keyword>
<dbReference type="GO" id="GO:0008703">
    <property type="term" value="F:5-amino-6-(5-phosphoribosylamino)uracil reductase activity"/>
    <property type="evidence" value="ECO:0007669"/>
    <property type="project" value="InterPro"/>
</dbReference>
<evidence type="ECO:0000256" key="2">
    <source>
        <dbReference type="ARBA" id="ARBA00022857"/>
    </source>
</evidence>
<evidence type="ECO:0000313" key="6">
    <source>
        <dbReference type="Proteomes" id="UP000306192"/>
    </source>
</evidence>
<dbReference type="Proteomes" id="UP000306192">
    <property type="component" value="Unassembled WGS sequence"/>
</dbReference>
<evidence type="ECO:0000256" key="3">
    <source>
        <dbReference type="ARBA" id="ARBA00023002"/>
    </source>
</evidence>
<dbReference type="Pfam" id="PF01872">
    <property type="entry name" value="RibD_C"/>
    <property type="match status" value="1"/>
</dbReference>
<dbReference type="InterPro" id="IPR024072">
    <property type="entry name" value="DHFR-like_dom_sf"/>
</dbReference>
<dbReference type="RefSeq" id="WP_136641709.1">
    <property type="nucleotide sequence ID" value="NZ_QYRT01000011.1"/>
</dbReference>
<comment type="caution">
    <text evidence="5">The sequence shown here is derived from an EMBL/GenBank/DDBJ whole genome shotgun (WGS) entry which is preliminary data.</text>
</comment>
<evidence type="ECO:0000259" key="4">
    <source>
        <dbReference type="Pfam" id="PF01872"/>
    </source>
</evidence>
<dbReference type="OrthoDB" id="5243299at2"/>
<dbReference type="Gene3D" id="3.40.430.10">
    <property type="entry name" value="Dihydrofolate Reductase, subunit A"/>
    <property type="match status" value="1"/>
</dbReference>
<gene>
    <name evidence="5" type="ORF">D4765_07715</name>
</gene>
<dbReference type="PANTHER" id="PTHR38011:SF7">
    <property type="entry name" value="2,5-DIAMINO-6-RIBOSYLAMINO-4(3H)-PYRIMIDINONE 5'-PHOSPHATE REDUCTASE"/>
    <property type="match status" value="1"/>
</dbReference>
<accession>A0A4T2C5B5</accession>
<dbReference type="AlphaFoldDB" id="A0A4T2C5B5"/>
<dbReference type="InterPro" id="IPR002734">
    <property type="entry name" value="RibDG_C"/>
</dbReference>
<organism evidence="5 6">
    <name type="scientific">Subtercola vilae</name>
    <dbReference type="NCBI Taxonomy" id="2056433"/>
    <lineage>
        <taxon>Bacteria</taxon>
        <taxon>Bacillati</taxon>
        <taxon>Actinomycetota</taxon>
        <taxon>Actinomycetes</taxon>
        <taxon>Micrococcales</taxon>
        <taxon>Microbacteriaceae</taxon>
        <taxon>Subtercola</taxon>
    </lineage>
</organism>
<dbReference type="PANTHER" id="PTHR38011">
    <property type="entry name" value="DIHYDROFOLATE REDUCTASE FAMILY PROTEIN (AFU_ORTHOLOGUE AFUA_8G06820)"/>
    <property type="match status" value="1"/>
</dbReference>
<comment type="pathway">
    <text evidence="1">Cofactor biosynthesis; riboflavin biosynthesis.</text>
</comment>
<dbReference type="NCBIfam" id="NF010663">
    <property type="entry name" value="PRK14059.1-1"/>
    <property type="match status" value="1"/>
</dbReference>
<reference evidence="5 6" key="1">
    <citation type="journal article" date="2019" name="Microorganisms">
        <title>Systematic Affiliation and Genome Analysis of Subtercola vilae DB165(T) with Particular Emphasis on Cold Adaptation of an Isolate from a High-Altitude Cold Volcano Lake.</title>
        <authorList>
            <person name="Villalobos A.S."/>
            <person name="Wiese J."/>
            <person name="Imhoff J.F."/>
            <person name="Dorador C."/>
            <person name="Keller A."/>
            <person name="Hentschel U."/>
        </authorList>
    </citation>
    <scope>NUCLEOTIDE SEQUENCE [LARGE SCALE GENOMIC DNA]</scope>
    <source>
        <strain evidence="5 6">DB165</strain>
    </source>
</reference>
<name>A0A4T2C5B5_9MICO</name>
<dbReference type="SUPFAM" id="SSF53597">
    <property type="entry name" value="Dihydrofolate reductase-like"/>
    <property type="match status" value="1"/>
</dbReference>
<protein>
    <submittedName>
        <fullName evidence="5">Pyrimidine reductase family protein</fullName>
    </submittedName>
</protein>
<dbReference type="GO" id="GO:0009231">
    <property type="term" value="P:riboflavin biosynthetic process"/>
    <property type="evidence" value="ECO:0007669"/>
    <property type="project" value="InterPro"/>
</dbReference>
<evidence type="ECO:0000313" key="5">
    <source>
        <dbReference type="EMBL" id="TIH37666.1"/>
    </source>
</evidence>